<dbReference type="RefSeq" id="WP_284244647.1">
    <property type="nucleotide sequence ID" value="NZ_BSST01000001.1"/>
</dbReference>
<dbReference type="PANTHER" id="PTHR21310">
    <property type="entry name" value="AMINOGLYCOSIDE PHOSPHOTRANSFERASE-RELATED-RELATED"/>
    <property type="match status" value="1"/>
</dbReference>
<dbReference type="InterPro" id="IPR051678">
    <property type="entry name" value="AGP_Transferase"/>
</dbReference>
<keyword evidence="3" id="KW-1185">Reference proteome</keyword>
<dbReference type="CDD" id="cd05151">
    <property type="entry name" value="ChoK-like"/>
    <property type="match status" value="1"/>
</dbReference>
<reference evidence="2 3" key="1">
    <citation type="submission" date="2023-03" db="EMBL/GenBank/DDBJ databases">
        <title>Draft genome sequence of Thalassotalea insulae KCTC 62186T.</title>
        <authorList>
            <person name="Sawabe T."/>
        </authorList>
    </citation>
    <scope>NUCLEOTIDE SEQUENCE [LARGE SCALE GENOMIC DNA]</scope>
    <source>
        <strain evidence="2 3">KCTC 62186</strain>
    </source>
</reference>
<name>A0ABQ6GS68_9GAMM</name>
<dbReference type="SUPFAM" id="SSF56112">
    <property type="entry name" value="Protein kinase-like (PK-like)"/>
    <property type="match status" value="1"/>
</dbReference>
<accession>A0ABQ6GS68</accession>
<dbReference type="Pfam" id="PF01636">
    <property type="entry name" value="APH"/>
    <property type="match status" value="1"/>
</dbReference>
<dbReference type="InterPro" id="IPR011009">
    <property type="entry name" value="Kinase-like_dom_sf"/>
</dbReference>
<comment type="caution">
    <text evidence="2">The sequence shown here is derived from an EMBL/GenBank/DDBJ whole genome shotgun (WGS) entry which is preliminary data.</text>
</comment>
<dbReference type="EMBL" id="BSST01000001">
    <property type="protein sequence ID" value="GLX78778.1"/>
    <property type="molecule type" value="Genomic_DNA"/>
</dbReference>
<organism evidence="2 3">
    <name type="scientific">Thalassotalea insulae</name>
    <dbReference type="NCBI Taxonomy" id="2056778"/>
    <lineage>
        <taxon>Bacteria</taxon>
        <taxon>Pseudomonadati</taxon>
        <taxon>Pseudomonadota</taxon>
        <taxon>Gammaproteobacteria</taxon>
        <taxon>Alteromonadales</taxon>
        <taxon>Colwelliaceae</taxon>
        <taxon>Thalassotalea</taxon>
    </lineage>
</organism>
<dbReference type="Gene3D" id="3.30.200.20">
    <property type="entry name" value="Phosphorylase Kinase, domain 1"/>
    <property type="match status" value="1"/>
</dbReference>
<proteinExistence type="predicted"/>
<protein>
    <recommendedName>
        <fullName evidence="1">Aminoglycoside phosphotransferase domain-containing protein</fullName>
    </recommendedName>
</protein>
<evidence type="ECO:0000259" key="1">
    <source>
        <dbReference type="Pfam" id="PF01636"/>
    </source>
</evidence>
<gene>
    <name evidence="2" type="ORF">tinsulaeT_21180</name>
</gene>
<evidence type="ECO:0000313" key="2">
    <source>
        <dbReference type="EMBL" id="GLX78778.1"/>
    </source>
</evidence>
<dbReference type="InterPro" id="IPR002575">
    <property type="entry name" value="Aminoglycoside_PTrfase"/>
</dbReference>
<evidence type="ECO:0000313" key="3">
    <source>
        <dbReference type="Proteomes" id="UP001157186"/>
    </source>
</evidence>
<sequence>MTVDCCHYEQAILQLPCFDGAVSKIKKIPQGLSHHCYLVECQSNSIQYVRRYFVKYLADHQVSASNESLSLQLAADAAISPKIIYLDQQWLVTAYIDGKTLASLKLPLEEKIKQALQLMSHCHQLTADAAISNLSIRTIIERQIAQLQFNNEQQLQLSQLADELVSFTEAETKVLCHGDINFSNIIVDSKQAWLLDFECAFVGAREFDLAMLVAVNNLPKASVEFVITEYCQRANTSIKESEVNTYLACCYLINGLWYLNHACSADNNQEYLLLAHQQLLQFDQLAITPISLFELLCH</sequence>
<dbReference type="Gene3D" id="3.90.1200.10">
    <property type="match status" value="1"/>
</dbReference>
<feature type="domain" description="Aminoglycoside phosphotransferase" evidence="1">
    <location>
        <begin position="26"/>
        <end position="233"/>
    </location>
</feature>
<dbReference type="Proteomes" id="UP001157186">
    <property type="component" value="Unassembled WGS sequence"/>
</dbReference>